<dbReference type="KEGG" id="sfo:Z042_10195"/>
<protein>
    <recommendedName>
        <fullName evidence="3">Pilus assembly protein HofP</fullName>
    </recommendedName>
</protein>
<keyword evidence="2" id="KW-1185">Reference proteome</keyword>
<dbReference type="eggNOG" id="ENOG5033KC2">
    <property type="taxonomic scope" value="Bacteria"/>
</dbReference>
<name>W0LC53_9GAMM</name>
<accession>W0LC53</accession>
<dbReference type="PATRIC" id="fig|1441930.4.peg.2034"/>
<gene>
    <name evidence="1" type="ORF">Z042_10195</name>
</gene>
<proteinExistence type="predicted"/>
<dbReference type="RefSeq" id="WP_037407664.1">
    <property type="nucleotide sequence ID" value="NZ_CP007044.2"/>
</dbReference>
<evidence type="ECO:0008006" key="3">
    <source>
        <dbReference type="Google" id="ProtNLM"/>
    </source>
</evidence>
<evidence type="ECO:0000313" key="1">
    <source>
        <dbReference type="EMBL" id="AHG19964.1"/>
    </source>
</evidence>
<dbReference type="AlphaFoldDB" id="W0LC53"/>
<dbReference type="HOGENOM" id="CLU_147857_0_0_6"/>
<reference evidence="1 2" key="1">
    <citation type="submission" date="2014-01" db="EMBL/GenBank/DDBJ databases">
        <title>Isolation of Serratia multitudinisentens RB-25 from Ex-Landfill site.</title>
        <authorList>
            <person name="Robson E.H.J."/>
        </authorList>
    </citation>
    <scope>NUCLEOTIDE SEQUENCE [LARGE SCALE GENOMIC DNA]</scope>
    <source>
        <strain evidence="1 2">RB-25</strain>
    </source>
</reference>
<sequence>MSKSYWLWLMFSIPVLAEPQRDPFQLPSAISCVLPVISPADWQLKGTIGEAGSRHGWVVTPQGQWLKLLPQQILLDSVWQVAHIQARQLEFGVVGVERACPPTTSGIVLKLGKP</sequence>
<dbReference type="STRING" id="1441930.Z042_10195"/>
<organism evidence="1 2">
    <name type="scientific">Chania multitudinisentens RB-25</name>
    <dbReference type="NCBI Taxonomy" id="1441930"/>
    <lineage>
        <taxon>Bacteria</taxon>
        <taxon>Pseudomonadati</taxon>
        <taxon>Pseudomonadota</taxon>
        <taxon>Gammaproteobacteria</taxon>
        <taxon>Enterobacterales</taxon>
        <taxon>Yersiniaceae</taxon>
        <taxon>Chania</taxon>
    </lineage>
</organism>
<dbReference type="EMBL" id="CP007044">
    <property type="protein sequence ID" value="AHG19964.1"/>
    <property type="molecule type" value="Genomic_DNA"/>
</dbReference>
<evidence type="ECO:0000313" key="2">
    <source>
        <dbReference type="Proteomes" id="UP000019030"/>
    </source>
</evidence>
<dbReference type="Proteomes" id="UP000019030">
    <property type="component" value="Chromosome"/>
</dbReference>
<reference evidence="1 2" key="2">
    <citation type="submission" date="2015-03" db="EMBL/GenBank/DDBJ databases">
        <authorList>
            <person name="Chan K.-G."/>
        </authorList>
    </citation>
    <scope>NUCLEOTIDE SEQUENCE [LARGE SCALE GENOMIC DNA]</scope>
    <source>
        <strain evidence="1 2">RB-25</strain>
    </source>
</reference>